<name>A0A974D5W5_XENLA</name>
<protein>
    <submittedName>
        <fullName evidence="1">Uncharacterized protein</fullName>
    </submittedName>
</protein>
<evidence type="ECO:0000313" key="1">
    <source>
        <dbReference type="EMBL" id="OCT85732.1"/>
    </source>
</evidence>
<proteinExistence type="predicted"/>
<dbReference type="AlphaFoldDB" id="A0A974D5W5"/>
<accession>A0A974D5W5</accession>
<dbReference type="Proteomes" id="UP000694892">
    <property type="component" value="Chromosome 4L"/>
</dbReference>
<evidence type="ECO:0000313" key="2">
    <source>
        <dbReference type="Proteomes" id="UP000694892"/>
    </source>
</evidence>
<sequence length="99" mass="11613">MDQFSNRGYTRKTLKTNIEKVQQHTRQELINLPVPAHFRAAGHSVSQFKLQIIDSVPALRRGGNRLLTLQKLEIQWIHRSNTVWPRGLNKDYTPVMFIY</sequence>
<dbReference type="EMBL" id="CM004472">
    <property type="protein sequence ID" value="OCT85732.1"/>
    <property type="molecule type" value="Genomic_DNA"/>
</dbReference>
<organism evidence="1 2">
    <name type="scientific">Xenopus laevis</name>
    <name type="common">African clawed frog</name>
    <dbReference type="NCBI Taxonomy" id="8355"/>
    <lineage>
        <taxon>Eukaryota</taxon>
        <taxon>Metazoa</taxon>
        <taxon>Chordata</taxon>
        <taxon>Craniata</taxon>
        <taxon>Vertebrata</taxon>
        <taxon>Euteleostomi</taxon>
        <taxon>Amphibia</taxon>
        <taxon>Batrachia</taxon>
        <taxon>Anura</taxon>
        <taxon>Pipoidea</taxon>
        <taxon>Pipidae</taxon>
        <taxon>Xenopodinae</taxon>
        <taxon>Xenopus</taxon>
        <taxon>Xenopus</taxon>
    </lineage>
</organism>
<gene>
    <name evidence="1" type="ORF">XELAEV_18023903mg</name>
</gene>
<reference evidence="2" key="1">
    <citation type="journal article" date="2016" name="Nature">
        <title>Genome evolution in the allotetraploid frog Xenopus laevis.</title>
        <authorList>
            <person name="Session A.M."/>
            <person name="Uno Y."/>
            <person name="Kwon T."/>
            <person name="Chapman J.A."/>
            <person name="Toyoda A."/>
            <person name="Takahashi S."/>
            <person name="Fukui A."/>
            <person name="Hikosaka A."/>
            <person name="Suzuki A."/>
            <person name="Kondo M."/>
            <person name="van Heeringen S.J."/>
            <person name="Quigley I."/>
            <person name="Heinz S."/>
            <person name="Ogino H."/>
            <person name="Ochi H."/>
            <person name="Hellsten U."/>
            <person name="Lyons J.B."/>
            <person name="Simakov O."/>
            <person name="Putnam N."/>
            <person name="Stites J."/>
            <person name="Kuroki Y."/>
            <person name="Tanaka T."/>
            <person name="Michiue T."/>
            <person name="Watanabe M."/>
            <person name="Bogdanovic O."/>
            <person name="Lister R."/>
            <person name="Georgiou G."/>
            <person name="Paranjpe S.S."/>
            <person name="van Kruijsbergen I."/>
            <person name="Shu S."/>
            <person name="Carlson J."/>
            <person name="Kinoshita T."/>
            <person name="Ohta Y."/>
            <person name="Mawaribuchi S."/>
            <person name="Jenkins J."/>
            <person name="Grimwood J."/>
            <person name="Schmutz J."/>
            <person name="Mitros T."/>
            <person name="Mozaffari S.V."/>
            <person name="Suzuki Y."/>
            <person name="Haramoto Y."/>
            <person name="Yamamoto T.S."/>
            <person name="Takagi C."/>
            <person name="Heald R."/>
            <person name="Miller K."/>
            <person name="Haudenschild C."/>
            <person name="Kitzman J."/>
            <person name="Nakayama T."/>
            <person name="Izutsu Y."/>
            <person name="Robert J."/>
            <person name="Fortriede J."/>
            <person name="Burns K."/>
            <person name="Lotay V."/>
            <person name="Karimi K."/>
            <person name="Yasuoka Y."/>
            <person name="Dichmann D.S."/>
            <person name="Flajnik M.F."/>
            <person name="Houston D.W."/>
            <person name="Shendure J."/>
            <person name="DuPasquier L."/>
            <person name="Vize P.D."/>
            <person name="Zorn A.M."/>
            <person name="Ito M."/>
            <person name="Marcotte E.M."/>
            <person name="Wallingford J.B."/>
            <person name="Ito Y."/>
            <person name="Asashima M."/>
            <person name="Ueno N."/>
            <person name="Matsuda Y."/>
            <person name="Veenstra G.J."/>
            <person name="Fujiyama A."/>
            <person name="Harland R.M."/>
            <person name="Taira M."/>
            <person name="Rokhsar D.S."/>
        </authorList>
    </citation>
    <scope>NUCLEOTIDE SEQUENCE [LARGE SCALE GENOMIC DNA]</scope>
    <source>
        <strain evidence="2">J</strain>
    </source>
</reference>